<comment type="caution">
    <text evidence="1">The sequence shown here is derived from an EMBL/GenBank/DDBJ whole genome shotgun (WGS) entry which is preliminary data.</text>
</comment>
<feature type="non-terminal residue" evidence="1">
    <location>
        <position position="139"/>
    </location>
</feature>
<name>X1SA20_9ZZZZ</name>
<evidence type="ECO:0000313" key="1">
    <source>
        <dbReference type="EMBL" id="GAI89823.1"/>
    </source>
</evidence>
<gene>
    <name evidence="1" type="ORF">S12H4_36236</name>
</gene>
<dbReference type="AlphaFoldDB" id="X1SA20"/>
<proteinExistence type="predicted"/>
<reference evidence="1" key="1">
    <citation type="journal article" date="2014" name="Front. Microbiol.">
        <title>High frequency of phylogenetically diverse reductive dehalogenase-homologous genes in deep subseafloor sedimentary metagenomes.</title>
        <authorList>
            <person name="Kawai M."/>
            <person name="Futagami T."/>
            <person name="Toyoda A."/>
            <person name="Takaki Y."/>
            <person name="Nishi S."/>
            <person name="Hori S."/>
            <person name="Arai W."/>
            <person name="Tsubouchi T."/>
            <person name="Morono Y."/>
            <person name="Uchiyama I."/>
            <person name="Ito T."/>
            <person name="Fujiyama A."/>
            <person name="Inagaki F."/>
            <person name="Takami H."/>
        </authorList>
    </citation>
    <scope>NUCLEOTIDE SEQUENCE</scope>
    <source>
        <strain evidence="1">Expedition CK06-06</strain>
    </source>
</reference>
<accession>X1SA20</accession>
<sequence>MGGMMGMKAMYELESDLVKDFQAVISGVPDTFTIIAMASEFNYVEGKVDLIAKDSNGDLVAFEAKLFRWRNALNQAYRNSSFAHYSYVVLPETTLENAVSHIGEFHRRGVGLCFFGLSGLRVEIPATRRDPIQPWLTNI</sequence>
<dbReference type="EMBL" id="BARW01021588">
    <property type="protein sequence ID" value="GAI89823.1"/>
    <property type="molecule type" value="Genomic_DNA"/>
</dbReference>
<protein>
    <submittedName>
        <fullName evidence="1">Uncharacterized protein</fullName>
    </submittedName>
</protein>
<organism evidence="1">
    <name type="scientific">marine sediment metagenome</name>
    <dbReference type="NCBI Taxonomy" id="412755"/>
    <lineage>
        <taxon>unclassified sequences</taxon>
        <taxon>metagenomes</taxon>
        <taxon>ecological metagenomes</taxon>
    </lineage>
</organism>